<comment type="caution">
    <text evidence="1">The sequence shown here is derived from an EMBL/GenBank/DDBJ whole genome shotgun (WGS) entry which is preliminary data.</text>
</comment>
<proteinExistence type="predicted"/>
<evidence type="ECO:0000313" key="2">
    <source>
        <dbReference type="Proteomes" id="UP000789702"/>
    </source>
</evidence>
<protein>
    <submittedName>
        <fullName evidence="1">16618_t:CDS:1</fullName>
    </submittedName>
</protein>
<dbReference type="Proteomes" id="UP000789702">
    <property type="component" value="Unassembled WGS sequence"/>
</dbReference>
<sequence>VELICGIFTEILSIVKGNDDAGSILILVIDTLLLPIVIFGFFVCCCARTAYLLRIYSKLYYIFTATEILVTIVAIILFIVNKSSYVNDCINRNKHNGLLSKDPVGDCENEFKIVESLLIIIHFALVIEAYATSRKDKERNASLVLEEFESNVSSAH</sequence>
<accession>A0ACA9N5J1</accession>
<name>A0ACA9N5J1_9GLOM</name>
<organism evidence="1 2">
    <name type="scientific">Dentiscutata heterogama</name>
    <dbReference type="NCBI Taxonomy" id="1316150"/>
    <lineage>
        <taxon>Eukaryota</taxon>
        <taxon>Fungi</taxon>
        <taxon>Fungi incertae sedis</taxon>
        <taxon>Mucoromycota</taxon>
        <taxon>Glomeromycotina</taxon>
        <taxon>Glomeromycetes</taxon>
        <taxon>Diversisporales</taxon>
        <taxon>Gigasporaceae</taxon>
        <taxon>Dentiscutata</taxon>
    </lineage>
</organism>
<dbReference type="EMBL" id="CAJVPU010013603">
    <property type="protein sequence ID" value="CAG8633807.1"/>
    <property type="molecule type" value="Genomic_DNA"/>
</dbReference>
<gene>
    <name evidence="1" type="ORF">DHETER_LOCUS8513</name>
</gene>
<feature type="non-terminal residue" evidence="1">
    <location>
        <position position="1"/>
    </location>
</feature>
<reference evidence="1" key="1">
    <citation type="submission" date="2021-06" db="EMBL/GenBank/DDBJ databases">
        <authorList>
            <person name="Kallberg Y."/>
            <person name="Tangrot J."/>
            <person name="Rosling A."/>
        </authorList>
    </citation>
    <scope>NUCLEOTIDE SEQUENCE</scope>
    <source>
        <strain evidence="1">IL203A</strain>
    </source>
</reference>
<evidence type="ECO:0000313" key="1">
    <source>
        <dbReference type="EMBL" id="CAG8633807.1"/>
    </source>
</evidence>
<keyword evidence="2" id="KW-1185">Reference proteome</keyword>